<dbReference type="SUPFAM" id="SSF46689">
    <property type="entry name" value="Homeodomain-like"/>
    <property type="match status" value="1"/>
</dbReference>
<dbReference type="Pfam" id="PF00249">
    <property type="entry name" value="Myb_DNA-binding"/>
    <property type="match status" value="1"/>
</dbReference>
<keyword evidence="9" id="KW-0539">Nucleus</keyword>
<dbReference type="SMART" id="SM00717">
    <property type="entry name" value="SANT"/>
    <property type="match status" value="1"/>
</dbReference>
<dbReference type="NCBIfam" id="TIGR01557">
    <property type="entry name" value="myb_SHAQKYF"/>
    <property type="match status" value="1"/>
</dbReference>
<sequence length="689" mass="74856">MSSAPQQLLDSSSPGPGPGPEVEDDGGRRVRKPYTITKSRESWTDPEHDKFLEALQLFDRDWKKIEAYVGSKTVIQLVAFVTEYFRVLQFLNLPGGDLIINLGVLAAPQVVLPQQASHLMEQGCLIPMDISPVARNFNANDVFSSWDSALAQSFSPRHTHGAANNCSSSIESQSGTCPTSEAIEQEIMLPTLRAMPDFAQVYNFLGSIFDPETSGHLQRLREMDPIDVETWWIPVTTCGLDNLDIVLLLMKNLSINLTNPNFEAHIFALPDILILYSCVESEQWKSLIVVAEEDDVRCSSGTVCVLNILDRIPPVHSYRSCSTSVYISSKKKKKKKKKKRLGAMVQGASGGGWSSKVEEGVIVGGLLVVQCILAGYVVFVDHVLSLGANPLSLIVLGAVASSLFFLPFAVVLERKKWPSKISRTLMAQFVFIALGGTTVFQELMLLGIKKTTPAIASAMPNLSPGLIFIIAACFRLEKFDKGCKYTRAKILGTLVCLVGAMAMSFLQSPVSSSPQLTTTSYYDWILGCFYLFLAVVVLSIYTVLQAATLVSFPAPLTMCSVTSMMGAVFTAILQFIVDGKIDMGSPRIDETIISTIVLMGGGVVGGCVVFQTWCIGKRGPLLVSIFGPVQTVCSALLSALLFSQLLCLGSLAGMVLMFCGLYIVLWAKSKEGHSIIHLEGGDVEKALLS</sequence>
<dbReference type="AlphaFoldDB" id="B8B1I0"/>
<keyword evidence="14" id="KW-1185">Reference proteome</keyword>
<dbReference type="SUPFAM" id="SSF103481">
    <property type="entry name" value="Multidrug resistance efflux transporter EmrE"/>
    <property type="match status" value="2"/>
</dbReference>
<keyword evidence="6" id="KW-0238">DNA-binding</keyword>
<keyword evidence="8" id="KW-0804">Transcription</keyword>
<evidence type="ECO:0000256" key="1">
    <source>
        <dbReference type="ARBA" id="ARBA00004141"/>
    </source>
</evidence>
<dbReference type="STRING" id="39946.B8B1I0"/>
<dbReference type="CDD" id="cd00167">
    <property type="entry name" value="SANT"/>
    <property type="match status" value="1"/>
</dbReference>
<dbReference type="GO" id="GO:0022857">
    <property type="term" value="F:transmembrane transporter activity"/>
    <property type="evidence" value="ECO:0007669"/>
    <property type="project" value="InterPro"/>
</dbReference>
<dbReference type="PROSITE" id="PS51293">
    <property type="entry name" value="SANT"/>
    <property type="match status" value="1"/>
</dbReference>
<evidence type="ECO:0000259" key="12">
    <source>
        <dbReference type="PROSITE" id="PS51293"/>
    </source>
</evidence>
<dbReference type="Pfam" id="PF00892">
    <property type="entry name" value="EamA"/>
    <property type="match status" value="1"/>
</dbReference>
<feature type="transmembrane region" description="Helical" evidence="11">
    <location>
        <begin position="424"/>
        <end position="448"/>
    </location>
</feature>
<feature type="transmembrane region" description="Helical" evidence="11">
    <location>
        <begin position="391"/>
        <end position="412"/>
    </location>
</feature>
<feature type="domain" description="SANT" evidence="12">
    <location>
        <begin position="38"/>
        <end position="80"/>
    </location>
</feature>
<dbReference type="Gene3D" id="1.10.10.60">
    <property type="entry name" value="Homeodomain-like"/>
    <property type="match status" value="1"/>
</dbReference>
<dbReference type="Pfam" id="PF24904">
    <property type="entry name" value="RVE6"/>
    <property type="match status" value="2"/>
</dbReference>
<gene>
    <name evidence="13" type="ORF">OsI_21301</name>
</gene>
<dbReference type="InterPro" id="IPR000620">
    <property type="entry name" value="EamA_dom"/>
</dbReference>
<feature type="region of interest" description="Disordered" evidence="10">
    <location>
        <begin position="1"/>
        <end position="41"/>
    </location>
</feature>
<keyword evidence="7 11" id="KW-0472">Membrane</keyword>
<keyword evidence="4 11" id="KW-1133">Transmembrane helix</keyword>
<evidence type="ECO:0000256" key="8">
    <source>
        <dbReference type="ARBA" id="ARBA00023163"/>
    </source>
</evidence>
<name>B8B1I0_ORYSI</name>
<feature type="transmembrane region" description="Helical" evidence="11">
    <location>
        <begin position="521"/>
        <end position="544"/>
    </location>
</feature>
<dbReference type="GO" id="GO:0016020">
    <property type="term" value="C:membrane"/>
    <property type="evidence" value="ECO:0007669"/>
    <property type="project" value="UniProtKB-SubCell"/>
</dbReference>
<evidence type="ECO:0000313" key="13">
    <source>
        <dbReference type="EMBL" id="EEC79837.1"/>
    </source>
</evidence>
<dbReference type="InterPro" id="IPR030184">
    <property type="entry name" value="WAT1-related"/>
</dbReference>
<dbReference type="InterPro" id="IPR037185">
    <property type="entry name" value="EmrE-like"/>
</dbReference>
<feature type="transmembrane region" description="Helical" evidence="11">
    <location>
        <begin position="556"/>
        <end position="577"/>
    </location>
</feature>
<dbReference type="InterPro" id="IPR001005">
    <property type="entry name" value="SANT/Myb"/>
</dbReference>
<accession>B8B1I0</accession>
<feature type="transmembrane region" description="Helical" evidence="11">
    <location>
        <begin position="361"/>
        <end position="379"/>
    </location>
</feature>
<feature type="transmembrane region" description="Helical" evidence="11">
    <location>
        <begin position="454"/>
        <end position="476"/>
    </location>
</feature>
<proteinExistence type="inferred from homology"/>
<comment type="similarity">
    <text evidence="2">Belongs to the drug/metabolite transporter (DMT) superfamily. Plant drug/metabolite exporter (P-DME) (TC 2.A.7.4) family.</text>
</comment>
<keyword evidence="3 11" id="KW-0812">Transmembrane</keyword>
<dbReference type="InterPro" id="IPR009057">
    <property type="entry name" value="Homeodomain-like_sf"/>
</dbReference>
<evidence type="ECO:0000256" key="10">
    <source>
        <dbReference type="SAM" id="MobiDB-lite"/>
    </source>
</evidence>
<reference evidence="13 14" key="1">
    <citation type="journal article" date="2005" name="PLoS Biol.">
        <title>The genomes of Oryza sativa: a history of duplications.</title>
        <authorList>
            <person name="Yu J."/>
            <person name="Wang J."/>
            <person name="Lin W."/>
            <person name="Li S."/>
            <person name="Li H."/>
            <person name="Zhou J."/>
            <person name="Ni P."/>
            <person name="Dong W."/>
            <person name="Hu S."/>
            <person name="Zeng C."/>
            <person name="Zhang J."/>
            <person name="Zhang Y."/>
            <person name="Li R."/>
            <person name="Xu Z."/>
            <person name="Li S."/>
            <person name="Li X."/>
            <person name="Zheng H."/>
            <person name="Cong L."/>
            <person name="Lin L."/>
            <person name="Yin J."/>
            <person name="Geng J."/>
            <person name="Li G."/>
            <person name="Shi J."/>
            <person name="Liu J."/>
            <person name="Lv H."/>
            <person name="Li J."/>
            <person name="Wang J."/>
            <person name="Deng Y."/>
            <person name="Ran L."/>
            <person name="Shi X."/>
            <person name="Wang X."/>
            <person name="Wu Q."/>
            <person name="Li C."/>
            <person name="Ren X."/>
            <person name="Wang J."/>
            <person name="Wang X."/>
            <person name="Li D."/>
            <person name="Liu D."/>
            <person name="Zhang X."/>
            <person name="Ji Z."/>
            <person name="Zhao W."/>
            <person name="Sun Y."/>
            <person name="Zhang Z."/>
            <person name="Bao J."/>
            <person name="Han Y."/>
            <person name="Dong L."/>
            <person name="Ji J."/>
            <person name="Chen P."/>
            <person name="Wu S."/>
            <person name="Liu J."/>
            <person name="Xiao Y."/>
            <person name="Bu D."/>
            <person name="Tan J."/>
            <person name="Yang L."/>
            <person name="Ye C."/>
            <person name="Zhang J."/>
            <person name="Xu J."/>
            <person name="Zhou Y."/>
            <person name="Yu Y."/>
            <person name="Zhang B."/>
            <person name="Zhuang S."/>
            <person name="Wei H."/>
            <person name="Liu B."/>
            <person name="Lei M."/>
            <person name="Yu H."/>
            <person name="Li Y."/>
            <person name="Xu H."/>
            <person name="Wei S."/>
            <person name="He X."/>
            <person name="Fang L."/>
            <person name="Zhang Z."/>
            <person name="Zhang Y."/>
            <person name="Huang X."/>
            <person name="Su Z."/>
            <person name="Tong W."/>
            <person name="Li J."/>
            <person name="Tong Z."/>
            <person name="Li S."/>
            <person name="Ye J."/>
            <person name="Wang L."/>
            <person name="Fang L."/>
            <person name="Lei T."/>
            <person name="Chen C."/>
            <person name="Chen H."/>
            <person name="Xu Z."/>
            <person name="Li H."/>
            <person name="Huang H."/>
            <person name="Zhang F."/>
            <person name="Xu H."/>
            <person name="Li N."/>
            <person name="Zhao C."/>
            <person name="Li S."/>
            <person name="Dong L."/>
            <person name="Huang Y."/>
            <person name="Li L."/>
            <person name="Xi Y."/>
            <person name="Qi Q."/>
            <person name="Li W."/>
            <person name="Zhang B."/>
            <person name="Hu W."/>
            <person name="Zhang Y."/>
            <person name="Tian X."/>
            <person name="Jiao Y."/>
            <person name="Liang X."/>
            <person name="Jin J."/>
            <person name="Gao L."/>
            <person name="Zheng W."/>
            <person name="Hao B."/>
            <person name="Liu S."/>
            <person name="Wang W."/>
            <person name="Yuan L."/>
            <person name="Cao M."/>
            <person name="McDermott J."/>
            <person name="Samudrala R."/>
            <person name="Wang J."/>
            <person name="Wong G.K."/>
            <person name="Yang H."/>
        </authorList>
    </citation>
    <scope>NUCLEOTIDE SEQUENCE [LARGE SCALE GENOMIC DNA]</scope>
    <source>
        <strain evidence="14">cv. 93-11</strain>
    </source>
</reference>
<feature type="transmembrane region" description="Helical" evidence="11">
    <location>
        <begin position="621"/>
        <end position="642"/>
    </location>
</feature>
<feature type="transmembrane region" description="Helical" evidence="11">
    <location>
        <begin position="648"/>
        <end position="667"/>
    </location>
</feature>
<dbReference type="Gramene" id="BGIOSGA022099-TA">
    <property type="protein sequence ID" value="BGIOSGA022099-PA"/>
    <property type="gene ID" value="BGIOSGA022099"/>
</dbReference>
<organism evidence="13 14">
    <name type="scientific">Oryza sativa subsp. indica</name>
    <name type="common">Rice</name>
    <dbReference type="NCBI Taxonomy" id="39946"/>
    <lineage>
        <taxon>Eukaryota</taxon>
        <taxon>Viridiplantae</taxon>
        <taxon>Streptophyta</taxon>
        <taxon>Embryophyta</taxon>
        <taxon>Tracheophyta</taxon>
        <taxon>Spermatophyta</taxon>
        <taxon>Magnoliopsida</taxon>
        <taxon>Liliopsida</taxon>
        <taxon>Poales</taxon>
        <taxon>Poaceae</taxon>
        <taxon>BOP clade</taxon>
        <taxon>Oryzoideae</taxon>
        <taxon>Oryzeae</taxon>
        <taxon>Oryzinae</taxon>
        <taxon>Oryza</taxon>
        <taxon>Oryza sativa</taxon>
    </lineage>
</organism>
<dbReference type="PANTHER" id="PTHR31218">
    <property type="entry name" value="WAT1-RELATED PROTEIN"/>
    <property type="match status" value="1"/>
</dbReference>
<feature type="transmembrane region" description="Helical" evidence="11">
    <location>
        <begin position="592"/>
        <end position="614"/>
    </location>
</feature>
<feature type="transmembrane region" description="Helical" evidence="11">
    <location>
        <begin position="488"/>
        <end position="506"/>
    </location>
</feature>
<evidence type="ECO:0000313" key="14">
    <source>
        <dbReference type="Proteomes" id="UP000007015"/>
    </source>
</evidence>
<evidence type="ECO:0000256" key="11">
    <source>
        <dbReference type="SAM" id="Phobius"/>
    </source>
</evidence>
<dbReference type="HOGENOM" id="CLU_025359_7_0_1"/>
<protein>
    <recommendedName>
        <fullName evidence="12">SANT domain-containing protein</fullName>
    </recommendedName>
</protein>
<dbReference type="EMBL" id="CM000131">
    <property type="protein sequence ID" value="EEC79837.1"/>
    <property type="molecule type" value="Genomic_DNA"/>
</dbReference>
<evidence type="ECO:0000256" key="6">
    <source>
        <dbReference type="ARBA" id="ARBA00023125"/>
    </source>
</evidence>
<evidence type="ECO:0000256" key="7">
    <source>
        <dbReference type="ARBA" id="ARBA00023136"/>
    </source>
</evidence>
<evidence type="ECO:0000256" key="2">
    <source>
        <dbReference type="ARBA" id="ARBA00007635"/>
    </source>
</evidence>
<dbReference type="InterPro" id="IPR017884">
    <property type="entry name" value="SANT_dom"/>
</dbReference>
<feature type="compositionally biased region" description="Polar residues" evidence="10">
    <location>
        <begin position="1"/>
        <end position="10"/>
    </location>
</feature>
<keyword evidence="5" id="KW-0805">Transcription regulation</keyword>
<dbReference type="GO" id="GO:0003677">
    <property type="term" value="F:DNA binding"/>
    <property type="evidence" value="ECO:0007669"/>
    <property type="project" value="UniProtKB-KW"/>
</dbReference>
<evidence type="ECO:0000256" key="3">
    <source>
        <dbReference type="ARBA" id="ARBA00022692"/>
    </source>
</evidence>
<comment type="subcellular location">
    <subcellularLocation>
        <location evidence="1">Membrane</location>
        <topology evidence="1">Multi-pass membrane protein</topology>
    </subcellularLocation>
</comment>
<evidence type="ECO:0000256" key="9">
    <source>
        <dbReference type="ARBA" id="ARBA00023242"/>
    </source>
</evidence>
<evidence type="ECO:0000256" key="4">
    <source>
        <dbReference type="ARBA" id="ARBA00022989"/>
    </source>
</evidence>
<evidence type="ECO:0000256" key="5">
    <source>
        <dbReference type="ARBA" id="ARBA00023015"/>
    </source>
</evidence>
<dbReference type="Proteomes" id="UP000007015">
    <property type="component" value="Chromosome 6"/>
</dbReference>
<dbReference type="InterPro" id="IPR006447">
    <property type="entry name" value="Myb_dom_plants"/>
</dbReference>